<evidence type="ECO:0000313" key="1">
    <source>
        <dbReference type="EMBL" id="KAF2733740.1"/>
    </source>
</evidence>
<reference evidence="1" key="1">
    <citation type="journal article" date="2020" name="Stud. Mycol.">
        <title>101 Dothideomycetes genomes: a test case for predicting lifestyles and emergence of pathogens.</title>
        <authorList>
            <person name="Haridas S."/>
            <person name="Albert R."/>
            <person name="Binder M."/>
            <person name="Bloem J."/>
            <person name="Labutti K."/>
            <person name="Salamov A."/>
            <person name="Andreopoulos B."/>
            <person name="Baker S."/>
            <person name="Barry K."/>
            <person name="Bills G."/>
            <person name="Bluhm B."/>
            <person name="Cannon C."/>
            <person name="Castanera R."/>
            <person name="Culley D."/>
            <person name="Daum C."/>
            <person name="Ezra D."/>
            <person name="Gonzalez J."/>
            <person name="Henrissat B."/>
            <person name="Kuo A."/>
            <person name="Liang C."/>
            <person name="Lipzen A."/>
            <person name="Lutzoni F."/>
            <person name="Magnuson J."/>
            <person name="Mondo S."/>
            <person name="Nolan M."/>
            <person name="Ohm R."/>
            <person name="Pangilinan J."/>
            <person name="Park H.-J."/>
            <person name="Ramirez L."/>
            <person name="Alfaro M."/>
            <person name="Sun H."/>
            <person name="Tritt A."/>
            <person name="Yoshinaga Y."/>
            <person name="Zwiers L.-H."/>
            <person name="Turgeon B."/>
            <person name="Goodwin S."/>
            <person name="Spatafora J."/>
            <person name="Crous P."/>
            <person name="Grigoriev I."/>
        </authorList>
    </citation>
    <scope>NUCLEOTIDE SEQUENCE</scope>
    <source>
        <strain evidence="1">CBS 125425</strain>
    </source>
</reference>
<proteinExistence type="predicted"/>
<comment type="caution">
    <text evidence="1">The sequence shown here is derived from an EMBL/GenBank/DDBJ whole genome shotgun (WGS) entry which is preliminary data.</text>
</comment>
<dbReference type="AlphaFoldDB" id="A0A9P4V2W6"/>
<organism evidence="1 2">
    <name type="scientific">Polyplosphaeria fusca</name>
    <dbReference type="NCBI Taxonomy" id="682080"/>
    <lineage>
        <taxon>Eukaryota</taxon>
        <taxon>Fungi</taxon>
        <taxon>Dikarya</taxon>
        <taxon>Ascomycota</taxon>
        <taxon>Pezizomycotina</taxon>
        <taxon>Dothideomycetes</taxon>
        <taxon>Pleosporomycetidae</taxon>
        <taxon>Pleosporales</taxon>
        <taxon>Tetraplosphaeriaceae</taxon>
        <taxon>Polyplosphaeria</taxon>
    </lineage>
</organism>
<gene>
    <name evidence="1" type="ORF">EJ04DRAFT_512998</name>
</gene>
<protein>
    <submittedName>
        <fullName evidence="1">Uncharacterized protein</fullName>
    </submittedName>
</protein>
<name>A0A9P4V2W6_9PLEO</name>
<dbReference type="EMBL" id="ML996157">
    <property type="protein sequence ID" value="KAF2733740.1"/>
    <property type="molecule type" value="Genomic_DNA"/>
</dbReference>
<evidence type="ECO:0000313" key="2">
    <source>
        <dbReference type="Proteomes" id="UP000799444"/>
    </source>
</evidence>
<sequence>MCVGEWEGGDGGPRELSIVDVDGMLVLNGGDSKAEERIWYKHCILREGGRMIPTDGRENGMHRRLCSRRVISFFLSLWQATADDTAVRVLGGRTAAQHFFEVGSRIRARGLTDATNKSPSFNTVEHDIGHK</sequence>
<accession>A0A9P4V2W6</accession>
<dbReference type="Proteomes" id="UP000799444">
    <property type="component" value="Unassembled WGS sequence"/>
</dbReference>
<keyword evidence="2" id="KW-1185">Reference proteome</keyword>